<dbReference type="InterPro" id="IPR036291">
    <property type="entry name" value="NAD(P)-bd_dom_sf"/>
</dbReference>
<dbReference type="PRINTS" id="PR00081">
    <property type="entry name" value="GDHRDH"/>
</dbReference>
<name>A0A2Y9C0B8_9RHOB</name>
<dbReference type="EMBL" id="QGDJ01000004">
    <property type="protein sequence ID" value="PWJ19240.1"/>
    <property type="molecule type" value="Genomic_DNA"/>
</dbReference>
<evidence type="ECO:0000313" key="4">
    <source>
        <dbReference type="Proteomes" id="UP000245839"/>
    </source>
</evidence>
<comment type="similarity">
    <text evidence="1">Belongs to the short-chain dehydrogenases/reductases (SDR) family.</text>
</comment>
<dbReference type="Gene3D" id="3.40.50.720">
    <property type="entry name" value="NAD(P)-binding Rossmann-like Domain"/>
    <property type="match status" value="1"/>
</dbReference>
<dbReference type="InterPro" id="IPR002347">
    <property type="entry name" value="SDR_fam"/>
</dbReference>
<proteinExistence type="inferred from homology"/>
<dbReference type="InterPro" id="IPR052184">
    <property type="entry name" value="SDR_enzymes"/>
</dbReference>
<reference evidence="2 4" key="2">
    <citation type="submission" date="2018-03" db="EMBL/GenBank/DDBJ databases">
        <title>Genomic Encyclopedia of Archaeal and Bacterial Type Strains, Phase II (KMG-II): from individual species to whole genera.</title>
        <authorList>
            <person name="Goeker M."/>
        </authorList>
    </citation>
    <scope>NUCLEOTIDE SEQUENCE [LARGE SCALE GENOMIC DNA]</scope>
    <source>
        <strain evidence="2 4">DSM 25227</strain>
    </source>
</reference>
<dbReference type="PRINTS" id="PR00080">
    <property type="entry name" value="SDRFAMILY"/>
</dbReference>
<sequence>MRALVTGGSRGIGAALVAEGRARGHDVTGTARDGAMGLDVTDAAAQARLAAATGPLDLLVCNAGIYVDREADIRTITPEQLADSFAVNVTGVVLTVQAQLPNLSRGGRIAVISSQMGSSEKRGAAGLAYRASKAAAINLALNLAEALRPEGIAVGVYHPGWVRTDMGGGSAAISPEDAARGLWDRFETLTLETTGRFETWDGRAHPI</sequence>
<dbReference type="EMBL" id="UETC01000004">
    <property type="protein sequence ID" value="SSA45902.1"/>
    <property type="molecule type" value="Genomic_DNA"/>
</dbReference>
<organism evidence="3 5">
    <name type="scientific">Jannaschia seohaensis</name>
    <dbReference type="NCBI Taxonomy" id="475081"/>
    <lineage>
        <taxon>Bacteria</taxon>
        <taxon>Pseudomonadati</taxon>
        <taxon>Pseudomonadota</taxon>
        <taxon>Alphaproteobacteria</taxon>
        <taxon>Rhodobacterales</taxon>
        <taxon>Roseobacteraceae</taxon>
        <taxon>Jannaschia</taxon>
    </lineage>
</organism>
<dbReference type="PANTHER" id="PTHR45458:SF1">
    <property type="entry name" value="SHORT CHAIN DEHYDROGENASE"/>
    <property type="match status" value="1"/>
</dbReference>
<accession>A0A2Y9C0B8</accession>
<evidence type="ECO:0000256" key="1">
    <source>
        <dbReference type="RuleBase" id="RU000363"/>
    </source>
</evidence>
<evidence type="ECO:0000313" key="3">
    <source>
        <dbReference type="EMBL" id="SSA45902.1"/>
    </source>
</evidence>
<evidence type="ECO:0000313" key="2">
    <source>
        <dbReference type="EMBL" id="PWJ19240.1"/>
    </source>
</evidence>
<dbReference type="RefSeq" id="WP_109564344.1">
    <property type="nucleotide sequence ID" value="NZ_QGDJ01000004.1"/>
</dbReference>
<evidence type="ECO:0000313" key="5">
    <source>
        <dbReference type="Proteomes" id="UP000251571"/>
    </source>
</evidence>
<dbReference type="Proteomes" id="UP000251571">
    <property type="component" value="Unassembled WGS sequence"/>
</dbReference>
<dbReference type="PANTHER" id="PTHR45458">
    <property type="entry name" value="SHORT-CHAIN DEHYDROGENASE/REDUCTASE SDR"/>
    <property type="match status" value="1"/>
</dbReference>
<dbReference type="Proteomes" id="UP000245839">
    <property type="component" value="Unassembled WGS sequence"/>
</dbReference>
<dbReference type="Pfam" id="PF00106">
    <property type="entry name" value="adh_short"/>
    <property type="match status" value="1"/>
</dbReference>
<keyword evidence="4" id="KW-1185">Reference proteome</keyword>
<protein>
    <submittedName>
        <fullName evidence="2">NAD(P)-dependent dehydrogenase (Short-subunit alcohol dehydrogenase family)</fullName>
    </submittedName>
    <submittedName>
        <fullName evidence="3">NAD(P)-dependent dehydrogenase, short-chain alcohol dehydrogenase family</fullName>
    </submittedName>
</protein>
<gene>
    <name evidence="2" type="ORF">BCF38_104173</name>
    <name evidence="3" type="ORF">SAMN05421539_104173</name>
</gene>
<dbReference type="AlphaFoldDB" id="A0A2Y9C0B8"/>
<reference evidence="3 5" key="1">
    <citation type="submission" date="2016-10" db="EMBL/GenBank/DDBJ databases">
        <authorList>
            <person name="Cai Z."/>
        </authorList>
    </citation>
    <scope>NUCLEOTIDE SEQUENCE [LARGE SCALE GENOMIC DNA]</scope>
    <source>
        <strain evidence="3 5">DSM 25227</strain>
    </source>
</reference>
<dbReference type="OrthoDB" id="9785826at2"/>
<dbReference type="GO" id="GO:0016616">
    <property type="term" value="F:oxidoreductase activity, acting on the CH-OH group of donors, NAD or NADP as acceptor"/>
    <property type="evidence" value="ECO:0007669"/>
    <property type="project" value="TreeGrafter"/>
</dbReference>
<dbReference type="SUPFAM" id="SSF51735">
    <property type="entry name" value="NAD(P)-binding Rossmann-fold domains"/>
    <property type="match status" value="1"/>
</dbReference>